<dbReference type="AlphaFoldDB" id="A0A1H3UQG5"/>
<keyword evidence="2" id="KW-1185">Reference proteome</keyword>
<name>A0A1H3UQG5_9ACTN</name>
<evidence type="ECO:0000313" key="2">
    <source>
        <dbReference type="Proteomes" id="UP000199632"/>
    </source>
</evidence>
<dbReference type="EMBL" id="FNQB01000005">
    <property type="protein sequence ID" value="SDZ64634.1"/>
    <property type="molecule type" value="Genomic_DNA"/>
</dbReference>
<gene>
    <name evidence="1" type="ORF">SAMN05421684_7801</name>
</gene>
<dbReference type="Proteomes" id="UP000199632">
    <property type="component" value="Unassembled WGS sequence"/>
</dbReference>
<dbReference type="STRING" id="137265.SAMN05421684_7801"/>
<proteinExistence type="predicted"/>
<organism evidence="1 2">
    <name type="scientific">Asanoa ishikariensis</name>
    <dbReference type="NCBI Taxonomy" id="137265"/>
    <lineage>
        <taxon>Bacteria</taxon>
        <taxon>Bacillati</taxon>
        <taxon>Actinomycetota</taxon>
        <taxon>Actinomycetes</taxon>
        <taxon>Micromonosporales</taxon>
        <taxon>Micromonosporaceae</taxon>
        <taxon>Asanoa</taxon>
    </lineage>
</organism>
<evidence type="ECO:0000313" key="1">
    <source>
        <dbReference type="EMBL" id="SDZ64634.1"/>
    </source>
</evidence>
<sequence>MRARGWAAGFLRAEPDQRALAELAAGPDPVLVVVDDAHLRGADVAALGSLFSREQQARVLLVGQGLRDALAAPFETLGYPYLTESPELTAVASAESVWRDAVAALAPRLPEVAASVPWAFEPPRTSPVFVDRGGVPATQLAALDALLGGTLLRWESWHWFQRGLELGLFFTDASACAPLGVQAAIWGADTRDEALRLGPHADWPAALYPGPGRFWRFPRALATHLAALDRSDERGRLDVPVAMYSSQLSIRLSDLGHSQEAARASGAAVDLIRPHTTNDAGLTVELARMLRNHAADLVAASECEAAVRVVDEAVDLHRRLVLDGFGGSDVRWGLAAVLFTRAEAVRDLGRPADGYASVHEALAVVERVASEAPDVAAAWRARAAGLLAAHIDTTSAG</sequence>
<accession>A0A1H3UQG5</accession>
<reference evidence="2" key="1">
    <citation type="submission" date="2016-10" db="EMBL/GenBank/DDBJ databases">
        <authorList>
            <person name="Varghese N."/>
            <person name="Submissions S."/>
        </authorList>
    </citation>
    <scope>NUCLEOTIDE SEQUENCE [LARGE SCALE GENOMIC DNA]</scope>
    <source>
        <strain evidence="2">DSM 44718</strain>
    </source>
</reference>
<protein>
    <submittedName>
        <fullName evidence="1">Uncharacterized protein</fullName>
    </submittedName>
</protein>